<name>A0A0H3K3C6_SYNP6</name>
<dbReference type="Proteomes" id="UP000001175">
    <property type="component" value="Chromosome"/>
</dbReference>
<dbReference type="InterPro" id="IPR045584">
    <property type="entry name" value="Pilin-like"/>
</dbReference>
<proteinExistence type="predicted"/>
<evidence type="ECO:0000313" key="2">
    <source>
        <dbReference type="Proteomes" id="UP000001175"/>
    </source>
</evidence>
<evidence type="ECO:0000313" key="1">
    <source>
        <dbReference type="EMBL" id="BAD79710.1"/>
    </source>
</evidence>
<sequence length="171" mass="18022">MDLQTPASRAQIQSGFTVVETLTALTISTILAAVSFPSMAGMWGDYATRLAQTNAQAQLMILKREAQRTNRTCQVTFANNLATANPPDCLVSMGRSLSDSGMGFDLGVTVSGSLASVTFSPVATTTPSSNGTLRFSHAWTNTTRCLVLSQPLGVIRLGTIQQNTCVKDGGS</sequence>
<protein>
    <submittedName>
        <fullName evidence="1">Similar to pilin-like protein</fullName>
    </submittedName>
</protein>
<dbReference type="Gene3D" id="3.30.700.10">
    <property type="entry name" value="Glycoprotein, Type 4 Pilin"/>
    <property type="match status" value="1"/>
</dbReference>
<dbReference type="GeneID" id="72431490"/>
<dbReference type="KEGG" id="syc:syc1520_c"/>
<organism evidence="1 2">
    <name type="scientific">Synechococcus sp. (strain ATCC 27144 / PCC 6301 / SAUG 1402/1)</name>
    <name type="common">Anacystis nidulans</name>
    <dbReference type="NCBI Taxonomy" id="269084"/>
    <lineage>
        <taxon>Bacteria</taxon>
        <taxon>Bacillati</taxon>
        <taxon>Cyanobacteriota</taxon>
        <taxon>Cyanophyceae</taxon>
        <taxon>Synechococcales</taxon>
        <taxon>Synechococcaceae</taxon>
        <taxon>Synechococcus</taxon>
    </lineage>
</organism>
<reference evidence="1 2" key="1">
    <citation type="journal article" date="2007" name="Photosyn. Res.">
        <title>Complete nucleotide sequence of the freshwater unicellular cyanobacterium Synechococcus elongatus PCC 6301 chromosome: gene content and organization.</title>
        <authorList>
            <person name="Sugita C."/>
            <person name="Ogata K."/>
            <person name="Shikata M."/>
            <person name="Jikuya H."/>
            <person name="Takano J."/>
            <person name="Furumichi M."/>
            <person name="Kanehisa M."/>
            <person name="Omata T."/>
            <person name="Sugiura M."/>
            <person name="Sugita M."/>
        </authorList>
    </citation>
    <scope>NUCLEOTIDE SEQUENCE [LARGE SCALE GENOMIC DNA]</scope>
    <source>
        <strain evidence="2">ATCC 27144 / PCC 6301 / SAUG 1402/1</strain>
    </source>
</reference>
<dbReference type="NCBIfam" id="TIGR02532">
    <property type="entry name" value="IV_pilin_GFxxxE"/>
    <property type="match status" value="1"/>
</dbReference>
<dbReference type="AlphaFoldDB" id="A0A0H3K3C6"/>
<accession>A0A0H3K3C6</accession>
<dbReference type="InterPro" id="IPR012902">
    <property type="entry name" value="N_methyl_site"/>
</dbReference>
<dbReference type="EMBL" id="AP008231">
    <property type="protein sequence ID" value="BAD79710.1"/>
    <property type="molecule type" value="Genomic_DNA"/>
</dbReference>
<dbReference type="RefSeq" id="WP_011243830.1">
    <property type="nucleotide sequence ID" value="NC_006576.1"/>
</dbReference>
<dbReference type="SUPFAM" id="SSF54523">
    <property type="entry name" value="Pili subunits"/>
    <property type="match status" value="1"/>
</dbReference>
<dbReference type="eggNOG" id="COG2165">
    <property type="taxonomic scope" value="Bacteria"/>
</dbReference>
<gene>
    <name evidence="1" type="ordered locus">syc1520_c</name>
</gene>